<protein>
    <submittedName>
        <fullName evidence="1">Uncharacterized protein</fullName>
    </submittedName>
</protein>
<name>A0ABT1BFU7_9ENTR</name>
<dbReference type="Proteomes" id="UP001139290">
    <property type="component" value="Unassembled WGS sequence"/>
</dbReference>
<organism evidence="1 2">
    <name type="scientific">Citrobacter meridianamericanus</name>
    <dbReference type="NCBI Taxonomy" id="2894201"/>
    <lineage>
        <taxon>Bacteria</taxon>
        <taxon>Pseudomonadati</taxon>
        <taxon>Pseudomonadota</taxon>
        <taxon>Gammaproteobacteria</taxon>
        <taxon>Enterobacterales</taxon>
        <taxon>Enterobacteriaceae</taxon>
        <taxon>Citrobacter</taxon>
    </lineage>
</organism>
<sequence>MRIKKLIPFTFVFISLKSISSPYSGDNLSLYDDGYGLNGRSSSVSRSIADEWDDPDIDSNHPPFIYYSVDNLDTNNKFKSTLFLDKEGGEQFTGFFINTNRNDGQVCVISSGHTVNDEEHDVSNVSLRFNVGLHYARTYADNNIKFRLFYSPGVDFKVIRSINNHNGVDISLMLIPFSGFPVGNYQYTELGYKFLENNVEYNNFSLSTHHHANGWPQNKTTYRPGIEVLPLNYVIDLDSGDAPVSHGSSGSGLVSDDNFAIATLTSGTPSEDIYVSLAALKNEITQECLSHEGDPARTFINPKRTVFVASKSSPDEVKMNGISAPGDVLSVSDTLNSVFYTIYGNNKDTGFITGVANESELVDEVSNYMSNPLSIGLSLYIYEVILNDDFYSLYASSLLYNKGGLPIGNVAVNGAFKSKIYINSKKINNHDISSYIAVSNNRGSVIVSEKVNNRLYNPSKKRDYKFDSAYIEPGYNDSSNKLIWRSPNYSYDERILIVPDLLNDKKQLSAVIFNHIF</sequence>
<accession>A0ABT1BFU7</accession>
<evidence type="ECO:0000313" key="1">
    <source>
        <dbReference type="EMBL" id="MCO5784535.1"/>
    </source>
</evidence>
<proteinExistence type="predicted"/>
<dbReference type="RefSeq" id="WP_252839098.1">
    <property type="nucleotide sequence ID" value="NZ_JAJJVQ010000018.1"/>
</dbReference>
<evidence type="ECO:0000313" key="2">
    <source>
        <dbReference type="Proteomes" id="UP001139290"/>
    </source>
</evidence>
<dbReference type="Gene3D" id="3.90.210.10">
    <property type="entry name" value="Heat-Labile Enterotoxin, subunit A"/>
    <property type="match status" value="1"/>
</dbReference>
<comment type="caution">
    <text evidence="1">The sequence shown here is derived from an EMBL/GenBank/DDBJ whole genome shotgun (WGS) entry which is preliminary data.</text>
</comment>
<reference evidence="1" key="1">
    <citation type="submission" date="2021-11" db="EMBL/GenBank/DDBJ databases">
        <title>Citrobacter meridianamericanus sp. nov. isolated from soil.</title>
        <authorList>
            <person name="Furlan J.P.R."/>
            <person name="Stehling E.G."/>
        </authorList>
    </citation>
    <scope>NUCLEOTIDE SEQUENCE</scope>
    <source>
        <strain evidence="1">BR102</strain>
    </source>
</reference>
<dbReference type="EMBL" id="JAJJVQ010000018">
    <property type="protein sequence ID" value="MCO5784535.1"/>
    <property type="molecule type" value="Genomic_DNA"/>
</dbReference>
<dbReference type="SUPFAM" id="SSF50494">
    <property type="entry name" value="Trypsin-like serine proteases"/>
    <property type="match status" value="1"/>
</dbReference>
<keyword evidence="2" id="KW-1185">Reference proteome</keyword>
<gene>
    <name evidence="1" type="ORF">LOD26_25065</name>
</gene>
<dbReference type="InterPro" id="IPR009003">
    <property type="entry name" value="Peptidase_S1_PA"/>
</dbReference>